<dbReference type="EMBL" id="NBYY01000002">
    <property type="protein sequence ID" value="PCS24248.1"/>
    <property type="molecule type" value="Genomic_DNA"/>
</dbReference>
<evidence type="ECO:0000313" key="1">
    <source>
        <dbReference type="EMBL" id="PCS24248.1"/>
    </source>
</evidence>
<gene>
    <name evidence="1" type="ORF">BTN49_0066</name>
</gene>
<reference evidence="2" key="1">
    <citation type="submission" date="2017-04" db="EMBL/GenBank/DDBJ databases">
        <title>Genome evolution of the luminous symbionts of deep sea anglerfish.</title>
        <authorList>
            <person name="Hendry T.A."/>
        </authorList>
    </citation>
    <scope>NUCLEOTIDE SEQUENCE [LARGE SCALE GENOMIC DNA]</scope>
</reference>
<protein>
    <submittedName>
        <fullName evidence="1">Uncharacterized protein</fullName>
    </submittedName>
</protein>
<sequence length="44" mass="4986">MPRSQTQNTKASDWSDYGKEYKVAQAMLKQLADSPLYGTGCRLF</sequence>
<evidence type="ECO:0000313" key="2">
    <source>
        <dbReference type="Proteomes" id="UP000219020"/>
    </source>
</evidence>
<dbReference type="Proteomes" id="UP000219020">
    <property type="component" value="Unassembled WGS sequence"/>
</dbReference>
<proteinExistence type="predicted"/>
<organism evidence="1 2">
    <name type="scientific">Candidatus Enterovibrio escicola</name>
    <dbReference type="NCBI Taxonomy" id="1927127"/>
    <lineage>
        <taxon>Bacteria</taxon>
        <taxon>Pseudomonadati</taxon>
        <taxon>Pseudomonadota</taxon>
        <taxon>Gammaproteobacteria</taxon>
        <taxon>Vibrionales</taxon>
        <taxon>Vibrionaceae</taxon>
        <taxon>Enterovibrio</taxon>
    </lineage>
</organism>
<name>A0A2A5T7Y6_9GAMM</name>
<dbReference type="AlphaFoldDB" id="A0A2A5T7Y6"/>
<comment type="caution">
    <text evidence="1">The sequence shown here is derived from an EMBL/GenBank/DDBJ whole genome shotgun (WGS) entry which is preliminary data.</text>
</comment>
<accession>A0A2A5T7Y6</accession>
<keyword evidence="2" id="KW-1185">Reference proteome</keyword>